<dbReference type="GO" id="GO:0140662">
    <property type="term" value="F:ATP-dependent protein folding chaperone"/>
    <property type="evidence" value="ECO:0007669"/>
    <property type="project" value="InterPro"/>
</dbReference>
<evidence type="ECO:0000256" key="3">
    <source>
        <dbReference type="ARBA" id="ARBA00022840"/>
    </source>
</evidence>
<evidence type="ECO:0000259" key="5">
    <source>
        <dbReference type="Pfam" id="PF00270"/>
    </source>
</evidence>
<dbReference type="PRINTS" id="PR00775">
    <property type="entry name" value="HEATSHOCK90"/>
</dbReference>
<dbReference type="InterPro" id="IPR036890">
    <property type="entry name" value="HATPase_C_sf"/>
</dbReference>
<evidence type="ECO:0000313" key="6">
    <source>
        <dbReference type="EMBL" id="PHT63901.1"/>
    </source>
</evidence>
<dbReference type="AlphaFoldDB" id="A0A2G2Y2W0"/>
<dbReference type="SUPFAM" id="SSF55874">
    <property type="entry name" value="ATPase domain of HSP90 chaperone/DNA topoisomerase II/histidine kinase"/>
    <property type="match status" value="1"/>
</dbReference>
<dbReference type="InterPro" id="IPR020575">
    <property type="entry name" value="Hsp90_N"/>
</dbReference>
<evidence type="ECO:0000256" key="1">
    <source>
        <dbReference type="ARBA" id="ARBA00008239"/>
    </source>
</evidence>
<dbReference type="Gene3D" id="3.30.565.10">
    <property type="entry name" value="Histidine kinase-like ATPase, C-terminal domain"/>
    <property type="match status" value="1"/>
</dbReference>
<keyword evidence="4" id="KW-0143">Chaperone</keyword>
<dbReference type="Gramene" id="PHT63901">
    <property type="protein sequence ID" value="PHT63901"/>
    <property type="gene ID" value="T459_32199"/>
</dbReference>
<dbReference type="STRING" id="4072.A0A2G2Y2W0"/>
<keyword evidence="2" id="KW-0547">Nucleotide-binding</keyword>
<dbReference type="Gene3D" id="3.40.50.300">
    <property type="entry name" value="P-loop containing nucleotide triphosphate hydrolases"/>
    <property type="match status" value="1"/>
</dbReference>
<gene>
    <name evidence="6" type="ORF">T459_32199</name>
</gene>
<accession>A0A2G2Y2W0</accession>
<protein>
    <recommendedName>
        <fullName evidence="5">DEAD/DEAH-box helicase domain-containing protein</fullName>
    </recommendedName>
</protein>
<organism evidence="6 7">
    <name type="scientific">Capsicum annuum</name>
    <name type="common">Capsicum pepper</name>
    <dbReference type="NCBI Taxonomy" id="4072"/>
    <lineage>
        <taxon>Eukaryota</taxon>
        <taxon>Viridiplantae</taxon>
        <taxon>Streptophyta</taxon>
        <taxon>Embryophyta</taxon>
        <taxon>Tracheophyta</taxon>
        <taxon>Spermatophyta</taxon>
        <taxon>Magnoliopsida</taxon>
        <taxon>eudicotyledons</taxon>
        <taxon>Gunneridae</taxon>
        <taxon>Pentapetalae</taxon>
        <taxon>asterids</taxon>
        <taxon>lamiids</taxon>
        <taxon>Solanales</taxon>
        <taxon>Solanaceae</taxon>
        <taxon>Solanoideae</taxon>
        <taxon>Capsiceae</taxon>
        <taxon>Capsicum</taxon>
    </lineage>
</organism>
<name>A0A2G2Y2W0_CAPAN</name>
<reference evidence="6 7" key="1">
    <citation type="journal article" date="2014" name="Nat. Genet.">
        <title>Genome sequence of the hot pepper provides insights into the evolution of pungency in Capsicum species.</title>
        <authorList>
            <person name="Kim S."/>
            <person name="Park M."/>
            <person name="Yeom S.I."/>
            <person name="Kim Y.M."/>
            <person name="Lee J.M."/>
            <person name="Lee H.A."/>
            <person name="Seo E."/>
            <person name="Choi J."/>
            <person name="Cheong K."/>
            <person name="Kim K.T."/>
            <person name="Jung K."/>
            <person name="Lee G.W."/>
            <person name="Oh S.K."/>
            <person name="Bae C."/>
            <person name="Kim S.B."/>
            <person name="Lee H.Y."/>
            <person name="Kim S.Y."/>
            <person name="Kim M.S."/>
            <person name="Kang B.C."/>
            <person name="Jo Y.D."/>
            <person name="Yang H.B."/>
            <person name="Jeong H.J."/>
            <person name="Kang W.H."/>
            <person name="Kwon J.K."/>
            <person name="Shin C."/>
            <person name="Lim J.Y."/>
            <person name="Park J.H."/>
            <person name="Huh J.H."/>
            <person name="Kim J.S."/>
            <person name="Kim B.D."/>
            <person name="Cohen O."/>
            <person name="Paran I."/>
            <person name="Suh M.C."/>
            <person name="Lee S.B."/>
            <person name="Kim Y.K."/>
            <person name="Shin Y."/>
            <person name="Noh S.J."/>
            <person name="Park J."/>
            <person name="Seo Y.S."/>
            <person name="Kwon S.Y."/>
            <person name="Kim H.A."/>
            <person name="Park J.M."/>
            <person name="Kim H.J."/>
            <person name="Choi S.B."/>
            <person name="Bosland P.W."/>
            <person name="Reeves G."/>
            <person name="Jo S.H."/>
            <person name="Lee B.W."/>
            <person name="Cho H.T."/>
            <person name="Choi H.S."/>
            <person name="Lee M.S."/>
            <person name="Yu Y."/>
            <person name="Do Choi Y."/>
            <person name="Park B.S."/>
            <person name="van Deynze A."/>
            <person name="Ashrafi H."/>
            <person name="Hill T."/>
            <person name="Kim W.T."/>
            <person name="Pai H.S."/>
            <person name="Ahn H.K."/>
            <person name="Yeam I."/>
            <person name="Giovannoni J.J."/>
            <person name="Rose J.K."/>
            <person name="Sorensen I."/>
            <person name="Lee S.J."/>
            <person name="Kim R.W."/>
            <person name="Choi I.Y."/>
            <person name="Choi B.S."/>
            <person name="Lim J.S."/>
            <person name="Lee Y.H."/>
            <person name="Choi D."/>
        </authorList>
    </citation>
    <scope>NUCLEOTIDE SEQUENCE [LARGE SCALE GENOMIC DNA]</scope>
    <source>
        <strain evidence="7">cv. CM334</strain>
    </source>
</reference>
<evidence type="ECO:0000256" key="2">
    <source>
        <dbReference type="ARBA" id="ARBA00022741"/>
    </source>
</evidence>
<keyword evidence="7" id="KW-1185">Reference proteome</keyword>
<dbReference type="InterPro" id="IPR027417">
    <property type="entry name" value="P-loop_NTPase"/>
</dbReference>
<dbReference type="InterPro" id="IPR001404">
    <property type="entry name" value="Hsp90_fam"/>
</dbReference>
<proteinExistence type="inferred from homology"/>
<dbReference type="EMBL" id="AYRZ02000021">
    <property type="protein sequence ID" value="PHT63901.1"/>
    <property type="molecule type" value="Genomic_DNA"/>
</dbReference>
<dbReference type="SUPFAM" id="SSF52540">
    <property type="entry name" value="P-loop containing nucleoside triphosphate hydrolases"/>
    <property type="match status" value="1"/>
</dbReference>
<dbReference type="InterPro" id="IPR011545">
    <property type="entry name" value="DEAD/DEAH_box_helicase_dom"/>
</dbReference>
<dbReference type="Proteomes" id="UP000222542">
    <property type="component" value="Unassembled WGS sequence"/>
</dbReference>
<feature type="domain" description="DEAD/DEAH-box helicase" evidence="5">
    <location>
        <begin position="15"/>
        <end position="101"/>
    </location>
</feature>
<dbReference type="GO" id="GO:0051082">
    <property type="term" value="F:unfolded protein binding"/>
    <property type="evidence" value="ECO:0007669"/>
    <property type="project" value="InterPro"/>
</dbReference>
<dbReference type="GO" id="GO:0016887">
    <property type="term" value="F:ATP hydrolysis activity"/>
    <property type="evidence" value="ECO:0007669"/>
    <property type="project" value="InterPro"/>
</dbReference>
<dbReference type="Pfam" id="PF00270">
    <property type="entry name" value="DEAD"/>
    <property type="match status" value="1"/>
</dbReference>
<dbReference type="GO" id="GO:0005524">
    <property type="term" value="F:ATP binding"/>
    <property type="evidence" value="ECO:0007669"/>
    <property type="project" value="UniProtKB-KW"/>
</dbReference>
<comment type="caution">
    <text evidence="6">The sequence shown here is derived from an EMBL/GenBank/DDBJ whole genome shotgun (WGS) entry which is preliminary data.</text>
</comment>
<sequence length="251" mass="28328">MWSYDKTEATSVDEQRRNLMACAQTGSRKTVAFWFPIISGIMRGQFPRHPRSLMAFPLALILSSTRELSYQIYDEAKRFSYQTGVKVVVAYSDRKIQTNAEANSAAPVDPPEVEEKHGVVPNYLWTDSDVAKREAESMSRKTLRANAEKFEFQAEVSWLMDILINSLYSNKDIFLTKLISSASDGLDKISSLALTNKEVLGEGDNTKLDIQIKLDEEKKILSIHDRCVGMTMEDLRKSLGTIAKSGTLRDF</sequence>
<evidence type="ECO:0000256" key="4">
    <source>
        <dbReference type="ARBA" id="ARBA00023186"/>
    </source>
</evidence>
<comment type="similarity">
    <text evidence="1">Belongs to the heat shock protein 90 family.</text>
</comment>
<keyword evidence="3" id="KW-0067">ATP-binding</keyword>
<dbReference type="PANTHER" id="PTHR11528">
    <property type="entry name" value="HEAT SHOCK PROTEIN 90 FAMILY MEMBER"/>
    <property type="match status" value="1"/>
</dbReference>
<reference evidence="6 7" key="2">
    <citation type="journal article" date="2017" name="Genome Biol.">
        <title>New reference genome sequences of hot pepper reveal the massive evolution of plant disease-resistance genes by retroduplication.</title>
        <authorList>
            <person name="Kim S."/>
            <person name="Park J."/>
            <person name="Yeom S.I."/>
            <person name="Kim Y.M."/>
            <person name="Seo E."/>
            <person name="Kim K.T."/>
            <person name="Kim M.S."/>
            <person name="Lee J.M."/>
            <person name="Cheong K."/>
            <person name="Shin H.S."/>
            <person name="Kim S.B."/>
            <person name="Han K."/>
            <person name="Lee J."/>
            <person name="Park M."/>
            <person name="Lee H.A."/>
            <person name="Lee H.Y."/>
            <person name="Lee Y."/>
            <person name="Oh S."/>
            <person name="Lee J.H."/>
            <person name="Choi E."/>
            <person name="Choi E."/>
            <person name="Lee S.E."/>
            <person name="Jeon J."/>
            <person name="Kim H."/>
            <person name="Choi G."/>
            <person name="Song H."/>
            <person name="Lee J."/>
            <person name="Lee S.C."/>
            <person name="Kwon J.K."/>
            <person name="Lee H.Y."/>
            <person name="Koo N."/>
            <person name="Hong Y."/>
            <person name="Kim R.W."/>
            <person name="Kang W.H."/>
            <person name="Huh J.H."/>
            <person name="Kang B.C."/>
            <person name="Yang T.J."/>
            <person name="Lee Y.H."/>
            <person name="Bennetzen J.L."/>
            <person name="Choi D."/>
        </authorList>
    </citation>
    <scope>NUCLEOTIDE SEQUENCE [LARGE SCALE GENOMIC DNA]</scope>
    <source>
        <strain evidence="7">cv. CM334</strain>
    </source>
</reference>
<dbReference type="GO" id="GO:0003676">
    <property type="term" value="F:nucleic acid binding"/>
    <property type="evidence" value="ECO:0007669"/>
    <property type="project" value="InterPro"/>
</dbReference>
<evidence type="ECO:0000313" key="7">
    <source>
        <dbReference type="Proteomes" id="UP000222542"/>
    </source>
</evidence>